<evidence type="ECO:0000259" key="5">
    <source>
        <dbReference type="SMART" id="SM00670"/>
    </source>
</evidence>
<gene>
    <name evidence="6" type="ORF">A7E78_04105</name>
</gene>
<evidence type="ECO:0000256" key="4">
    <source>
        <dbReference type="ARBA" id="ARBA00046345"/>
    </source>
</evidence>
<dbReference type="SUPFAM" id="SSF88723">
    <property type="entry name" value="PIN domain-like"/>
    <property type="match status" value="1"/>
</dbReference>
<dbReference type="KEGG" id="pef:A7E78_04105"/>
<dbReference type="Gene3D" id="3.40.50.300">
    <property type="entry name" value="P-loop containing nucleotide triphosphate hydrolases"/>
    <property type="match status" value="1"/>
</dbReference>
<dbReference type="InterPro" id="IPR027417">
    <property type="entry name" value="P-loop_NTPase"/>
</dbReference>
<dbReference type="CDD" id="cd09883">
    <property type="entry name" value="PIN_VapC_PhoHL-ATPase"/>
    <property type="match status" value="1"/>
</dbReference>
<dbReference type="GO" id="GO:0005524">
    <property type="term" value="F:ATP binding"/>
    <property type="evidence" value="ECO:0007669"/>
    <property type="project" value="UniProtKB-KW"/>
</dbReference>
<dbReference type="Gene3D" id="3.40.50.1010">
    <property type="entry name" value="5'-nuclease"/>
    <property type="match status" value="1"/>
</dbReference>
<dbReference type="AlphaFoldDB" id="A0A1L3GMC8"/>
<dbReference type="InterPro" id="IPR051451">
    <property type="entry name" value="PhoH2-like"/>
</dbReference>
<dbReference type="SMART" id="SM00670">
    <property type="entry name" value="PINc"/>
    <property type="match status" value="1"/>
</dbReference>
<dbReference type="Pfam" id="PF13638">
    <property type="entry name" value="PIN_4"/>
    <property type="match status" value="1"/>
</dbReference>
<evidence type="ECO:0000256" key="1">
    <source>
        <dbReference type="ARBA" id="ARBA00010393"/>
    </source>
</evidence>
<accession>A0A1L3GMC8</accession>
<keyword evidence="7" id="KW-1185">Reference proteome</keyword>
<comment type="similarity">
    <text evidence="1">Belongs to the PhoH family.</text>
</comment>
<dbReference type="PANTHER" id="PTHR30473:SF2">
    <property type="entry name" value="PIN DOMAIN-CONTAINING PROTEIN"/>
    <property type="match status" value="1"/>
</dbReference>
<dbReference type="SUPFAM" id="SSF52540">
    <property type="entry name" value="P-loop containing nucleoside triphosphate hydrolases"/>
    <property type="match status" value="1"/>
</dbReference>
<dbReference type="FunFam" id="3.40.50.300:FF:000013">
    <property type="entry name" value="PhoH family ATPase"/>
    <property type="match status" value="1"/>
</dbReference>
<dbReference type="RefSeq" id="WP_072283051.1">
    <property type="nucleotide sequence ID" value="NZ_CP015519.1"/>
</dbReference>
<protein>
    <submittedName>
        <fullName evidence="6">Phosphate starvation-inducible protein PhoH</fullName>
    </submittedName>
</protein>
<name>A0A1L3GMC8_9BACT</name>
<evidence type="ECO:0000313" key="6">
    <source>
        <dbReference type="EMBL" id="APG27089.1"/>
    </source>
</evidence>
<dbReference type="Proteomes" id="UP000182517">
    <property type="component" value="Chromosome"/>
</dbReference>
<dbReference type="GO" id="GO:0005829">
    <property type="term" value="C:cytosol"/>
    <property type="evidence" value="ECO:0007669"/>
    <property type="project" value="TreeGrafter"/>
</dbReference>
<keyword evidence="2" id="KW-0547">Nucleotide-binding</keyword>
<dbReference type="InterPro" id="IPR003714">
    <property type="entry name" value="PhoH"/>
</dbReference>
<evidence type="ECO:0000256" key="3">
    <source>
        <dbReference type="ARBA" id="ARBA00022840"/>
    </source>
</evidence>
<sequence length="442" mass="49183">MKKTYILDTNVFLHDPLAMLRFEDNDVVVPITVIEEIDTFKKDQSEIGRNARQISRLLDSFRQQSHLTEGVSLESGGTLKVVLFTTEAYDRLPPELQTDKADNRILAVALQMKAECECPVVFVTKDTNLRIKADAVGLDAQDYESDKVSIEELYSGTAEIEIDKSEVDRFYGQGYLDLAADFVVDLLPNQCVTLVEAGNPSHTAIGRYQATLDRVVPLIRVPKDGLWGIHPRNREQQFAIDMLLNDDIQLVTLVGKAGTGKTLLAIAAGLYKVSDEGAYSRLLVSRPVFPLGRDLGFLPGDVEEKLSPWMQPIFDNVDLMLGMVDEQGKRKRGYRELVDMGLLEIEPLTYIRGRSIPKQYMIVDEAQNLTPHEIKTIITRAGEGTKIVLTGDPYQIDNPYVDSSSNGLTYTVEKIKGQDIAGHVTLSKGERSPLAELAANLL</sequence>
<dbReference type="InterPro" id="IPR029060">
    <property type="entry name" value="PIN-like_dom_sf"/>
</dbReference>
<dbReference type="Pfam" id="PF02562">
    <property type="entry name" value="PhoH"/>
    <property type="match status" value="1"/>
</dbReference>
<feature type="domain" description="PIN" evidence="5">
    <location>
        <begin position="3"/>
        <end position="131"/>
    </location>
</feature>
<dbReference type="InterPro" id="IPR002716">
    <property type="entry name" value="PIN_dom"/>
</dbReference>
<keyword evidence="3" id="KW-0067">ATP-binding</keyword>
<reference evidence="6 7" key="1">
    <citation type="journal article" date="2017" name="Genome Announc.">
        <title>Complete Genome Sequences of Two Acetylene-Fermenting Pelobacter acetylenicus Strains.</title>
        <authorList>
            <person name="Sutton J.M."/>
            <person name="Baesman S.M."/>
            <person name="Fierst J.L."/>
            <person name="Poret-Peterson A.T."/>
            <person name="Oremland R.S."/>
            <person name="Dunlap D.S."/>
            <person name="Akob D.M."/>
        </authorList>
    </citation>
    <scope>NUCLEOTIDE SEQUENCE [LARGE SCALE GENOMIC DNA]</scope>
    <source>
        <strain evidence="6 7">SFB93</strain>
    </source>
</reference>
<evidence type="ECO:0000256" key="2">
    <source>
        <dbReference type="ARBA" id="ARBA00022741"/>
    </source>
</evidence>
<dbReference type="OrthoDB" id="9766527at2"/>
<dbReference type="STRING" id="1842532.A7E78_04105"/>
<dbReference type="PANTHER" id="PTHR30473">
    <property type="entry name" value="PROTEIN PHOH"/>
    <property type="match status" value="1"/>
</dbReference>
<proteinExistence type="inferred from homology"/>
<dbReference type="EMBL" id="CP015519">
    <property type="protein sequence ID" value="APG27089.1"/>
    <property type="molecule type" value="Genomic_DNA"/>
</dbReference>
<evidence type="ECO:0000313" key="7">
    <source>
        <dbReference type="Proteomes" id="UP000182517"/>
    </source>
</evidence>
<organism evidence="6 7">
    <name type="scientific">Syntrophotalea acetylenivorans</name>
    <dbReference type="NCBI Taxonomy" id="1842532"/>
    <lineage>
        <taxon>Bacteria</taxon>
        <taxon>Pseudomonadati</taxon>
        <taxon>Thermodesulfobacteriota</taxon>
        <taxon>Desulfuromonadia</taxon>
        <taxon>Desulfuromonadales</taxon>
        <taxon>Syntrophotaleaceae</taxon>
        <taxon>Syntrophotalea</taxon>
    </lineage>
</organism>
<comment type="similarity">
    <text evidence="4">In the N-terminal section; belongs to the PINc/VapC protein family.</text>
</comment>